<feature type="compositionally biased region" description="Low complexity" evidence="1">
    <location>
        <begin position="94"/>
        <end position="113"/>
    </location>
</feature>
<keyword evidence="5" id="KW-1185">Reference proteome</keyword>
<dbReference type="RefSeq" id="WP_115693411.1">
    <property type="nucleotide sequence ID" value="NZ_CP031417.1"/>
</dbReference>
<dbReference type="AlphaFoldDB" id="A0A346A1I5"/>
<proteinExistence type="predicted"/>
<feature type="domain" description="Zinc finger/thioredoxin putative" evidence="3">
    <location>
        <begin position="8"/>
        <end position="43"/>
    </location>
</feature>
<dbReference type="KEGG" id="ptaw:DW352_22420"/>
<protein>
    <submittedName>
        <fullName evidence="4">DUF3426 domain-containing protein</fullName>
    </submittedName>
</protein>
<keyword evidence="2" id="KW-0812">Transmembrane</keyword>
<dbReference type="InterPro" id="IPR011723">
    <property type="entry name" value="Znf/thioredoxin_put"/>
</dbReference>
<evidence type="ECO:0000313" key="5">
    <source>
        <dbReference type="Proteomes" id="UP000254889"/>
    </source>
</evidence>
<gene>
    <name evidence="4" type="ORF">DW352_22420</name>
</gene>
<evidence type="ECO:0000256" key="2">
    <source>
        <dbReference type="SAM" id="Phobius"/>
    </source>
</evidence>
<keyword evidence="2" id="KW-1133">Transmembrane helix</keyword>
<accession>A0A346A1I5</accession>
<reference evidence="4 5" key="1">
    <citation type="submission" date="2018-07" db="EMBL/GenBank/DDBJ databases">
        <authorList>
            <person name="Quirk P.G."/>
            <person name="Krulwich T.A."/>
        </authorList>
    </citation>
    <scope>NUCLEOTIDE SEQUENCE [LARGE SCALE GENOMIC DNA]</scope>
    <source>
        <strain evidence="4 5">CC-BB4</strain>
    </source>
</reference>
<dbReference type="Pfam" id="PF13717">
    <property type="entry name" value="Zn_ribbon_4"/>
    <property type="match status" value="1"/>
</dbReference>
<evidence type="ECO:0000259" key="3">
    <source>
        <dbReference type="Pfam" id="PF13717"/>
    </source>
</evidence>
<dbReference type="NCBIfam" id="TIGR02098">
    <property type="entry name" value="MJ0042_CXXC"/>
    <property type="match status" value="1"/>
</dbReference>
<feature type="transmembrane region" description="Helical" evidence="2">
    <location>
        <begin position="196"/>
        <end position="214"/>
    </location>
</feature>
<keyword evidence="2" id="KW-0472">Membrane</keyword>
<sequence>MEIATDAMLIVCPSCATSYQIDSESVGSAGRMVRCARCKTTWFATPTAEADPFVDEVIAEAEAEQVRGVLRDRTPHEAAADDFGLPEEAPLPEPAASEPPAMDTAAPFAAAPDFTPPPAPASFELEPQPEMPPAAIVDAPSLVPPVMPPSEPLGAQEPPVYQETTPAEREEQLETFAARRKRMQAKRKKSRISSRWTAVILVLFAVNVALIGARSEVVRFLPQTASLFAAIGLPVNLRQLAFDNVRITRESQDGATILMVEGNIVSTASKPVEVPRLRFAARNKDGQEIYTWTAKPDRSILEPGKRLPFSSRLAAPPADANDVMVRFFTANDAMAGKK</sequence>
<organism evidence="4 5">
    <name type="scientific">Pseudolabrys taiwanensis</name>
    <dbReference type="NCBI Taxonomy" id="331696"/>
    <lineage>
        <taxon>Bacteria</taxon>
        <taxon>Pseudomonadati</taxon>
        <taxon>Pseudomonadota</taxon>
        <taxon>Alphaproteobacteria</taxon>
        <taxon>Hyphomicrobiales</taxon>
        <taxon>Xanthobacteraceae</taxon>
        <taxon>Pseudolabrys</taxon>
    </lineage>
</organism>
<name>A0A346A1I5_9HYPH</name>
<dbReference type="OrthoDB" id="7159357at2"/>
<dbReference type="Proteomes" id="UP000254889">
    <property type="component" value="Chromosome"/>
</dbReference>
<evidence type="ECO:0000256" key="1">
    <source>
        <dbReference type="SAM" id="MobiDB-lite"/>
    </source>
</evidence>
<dbReference type="EMBL" id="CP031417">
    <property type="protein sequence ID" value="AXK83032.1"/>
    <property type="molecule type" value="Genomic_DNA"/>
</dbReference>
<feature type="region of interest" description="Disordered" evidence="1">
    <location>
        <begin position="79"/>
        <end position="122"/>
    </location>
</feature>
<evidence type="ECO:0000313" key="4">
    <source>
        <dbReference type="EMBL" id="AXK83032.1"/>
    </source>
</evidence>